<organism evidence="3 4">
    <name type="scientific">Candidatus Fervidibacter sacchari</name>
    <dbReference type="NCBI Taxonomy" id="1448929"/>
    <lineage>
        <taxon>Bacteria</taxon>
        <taxon>Candidatus Fervidibacterota</taxon>
        <taxon>Candidatus Fervidibacter</taxon>
    </lineage>
</organism>
<dbReference type="InterPro" id="IPR010095">
    <property type="entry name" value="Cas12f1-like_TNB"/>
</dbReference>
<dbReference type="Pfam" id="PF07282">
    <property type="entry name" value="Cas12f1-like_TNB"/>
    <property type="match status" value="1"/>
</dbReference>
<dbReference type="EMBL" id="JANUCP010000007">
    <property type="protein sequence ID" value="MCS3920763.1"/>
    <property type="molecule type" value="Genomic_DNA"/>
</dbReference>
<keyword evidence="1" id="KW-0238">DNA-binding</keyword>
<gene>
    <name evidence="3" type="ORF">M2350_003200</name>
</gene>
<name>A0ABT2ES23_9BACT</name>
<dbReference type="InterPro" id="IPR051399">
    <property type="entry name" value="RNA-guided_DNA_endo/Transpos"/>
</dbReference>
<evidence type="ECO:0000313" key="3">
    <source>
        <dbReference type="EMBL" id="MCS3920763.1"/>
    </source>
</evidence>
<keyword evidence="4" id="KW-1185">Reference proteome</keyword>
<sequence>MEKVILTITSGVEFLQPQDEQLVIKAAKWYTEARKALLYNALQKGEEGVKQAASTLSTLNFPPAPHSRLPDLLTRDVGGTLQALKERREGYAQDFSRWWEEICRVANEKGSQAVSVLKPHVNKLSSLIHQLSWNSPEWDEEAQEVFKELKQIWAVVRQKDHERLKIKWRAEVPPVPRPPRTPKFQRLVFNADGRVSGGSRSNALQIEEREDGDLYLRLQLRDPERVAKKGSYQDVWLRLVIEDEERKQMLKNFAPKYLQLRQDGKRWIAHIVIGRENEFEVPQYVYGVDIGARKYLLAAVAIPLNPALPKPPNIAVPSSKFWQIVERVEAEWRKWQQLRTGKRDKEGRVVLKKRKMAWRVLKRKRRMRREVTKSMIAEAVNTFIKSLERPCAIVIEQIKNLHLSPTLQDRKSRWRQRRWAYRFLLEMLRYKAEWEGIRVIEVNPAYTSQTCPRCGERDRNARQGNLFRCTKCRFQHNADFVAAYNITVRGLMKLRTRGKVDWKVLTGKPRVL</sequence>
<dbReference type="PANTHER" id="PTHR30405">
    <property type="entry name" value="TRANSPOSASE"/>
    <property type="match status" value="1"/>
</dbReference>
<evidence type="ECO:0000313" key="4">
    <source>
        <dbReference type="Proteomes" id="UP001204798"/>
    </source>
</evidence>
<comment type="caution">
    <text evidence="3">The sequence shown here is derived from an EMBL/GenBank/DDBJ whole genome shotgun (WGS) entry which is preliminary data.</text>
</comment>
<evidence type="ECO:0000259" key="2">
    <source>
        <dbReference type="Pfam" id="PF07282"/>
    </source>
</evidence>
<dbReference type="PANTHER" id="PTHR30405:SF11">
    <property type="entry name" value="RNA-GUIDED DNA ENDONUCLEASE RV2885C-RELATED"/>
    <property type="match status" value="1"/>
</dbReference>
<feature type="domain" description="Cas12f1-like TNB" evidence="2">
    <location>
        <begin position="422"/>
        <end position="486"/>
    </location>
</feature>
<protein>
    <submittedName>
        <fullName evidence="3">IS605 OrfB family transposase</fullName>
    </submittedName>
</protein>
<dbReference type="Proteomes" id="UP001204798">
    <property type="component" value="Unassembled WGS sequence"/>
</dbReference>
<dbReference type="NCBIfam" id="TIGR01766">
    <property type="entry name" value="IS200/IS605 family accessory protein TnpB-like domain"/>
    <property type="match status" value="1"/>
</dbReference>
<dbReference type="RefSeq" id="WP_259100882.1">
    <property type="nucleotide sequence ID" value="NZ_CP130454.1"/>
</dbReference>
<proteinExistence type="predicted"/>
<evidence type="ECO:0000256" key="1">
    <source>
        <dbReference type="ARBA" id="ARBA00023125"/>
    </source>
</evidence>
<accession>A0ABT2ES23</accession>
<reference evidence="3 4" key="1">
    <citation type="submission" date="2022-08" db="EMBL/GenBank/DDBJ databases">
        <title>Bacterial and archaeal communities from various locations to study Microbial Dark Matter (Phase II).</title>
        <authorList>
            <person name="Stepanauskas R."/>
        </authorList>
    </citation>
    <scope>NUCLEOTIDE SEQUENCE [LARGE SCALE GENOMIC DNA]</scope>
    <source>
        <strain evidence="3 4">PD1</strain>
    </source>
</reference>